<gene>
    <name evidence="8 12" type="primary">aroE</name>
    <name evidence="12" type="ORF">Llan_1144</name>
</gene>
<dbReference type="SUPFAM" id="SSF51735">
    <property type="entry name" value="NAD(P)-binding Rossmann-fold domains"/>
    <property type="match status" value="1"/>
</dbReference>
<feature type="binding site" evidence="8">
    <location>
        <position position="87"/>
    </location>
    <ligand>
        <name>shikimate</name>
        <dbReference type="ChEBI" id="CHEBI:36208"/>
    </ligand>
</feature>
<feature type="binding site" evidence="8">
    <location>
        <begin position="15"/>
        <end position="17"/>
    </location>
    <ligand>
        <name>shikimate</name>
        <dbReference type="ChEBI" id="CHEBI:36208"/>
    </ligand>
</feature>
<dbReference type="CDD" id="cd01065">
    <property type="entry name" value="NAD_bind_Shikimate_DH"/>
    <property type="match status" value="1"/>
</dbReference>
<dbReference type="RefSeq" id="WP_028373266.1">
    <property type="nucleotide sequence ID" value="NZ_CAAAJD010000005.1"/>
</dbReference>
<accession>A0A0W0VRC0</accession>
<dbReference type="InterPro" id="IPR013708">
    <property type="entry name" value="Shikimate_DH-bd_N"/>
</dbReference>
<evidence type="ECO:0000313" key="13">
    <source>
        <dbReference type="Proteomes" id="UP000054869"/>
    </source>
</evidence>
<protein>
    <recommendedName>
        <fullName evidence="2 8">Shikimate dehydrogenase (NADP(+))</fullName>
        <shortName evidence="8">SDH</shortName>
        <ecNumber evidence="2 8">1.1.1.25</ecNumber>
    </recommendedName>
</protein>
<dbReference type="NCBIfam" id="NF001310">
    <property type="entry name" value="PRK00258.1-2"/>
    <property type="match status" value="1"/>
</dbReference>
<evidence type="ECO:0000256" key="8">
    <source>
        <dbReference type="HAMAP-Rule" id="MF_00222"/>
    </source>
</evidence>
<feature type="binding site" evidence="8">
    <location>
        <position position="211"/>
    </location>
    <ligand>
        <name>shikimate</name>
        <dbReference type="ChEBI" id="CHEBI:36208"/>
    </ligand>
</feature>
<proteinExistence type="inferred from homology"/>
<evidence type="ECO:0000259" key="9">
    <source>
        <dbReference type="Pfam" id="PF01488"/>
    </source>
</evidence>
<feature type="binding site" evidence="8">
    <location>
        <position position="209"/>
    </location>
    <ligand>
        <name>NADP(+)</name>
        <dbReference type="ChEBI" id="CHEBI:58349"/>
    </ligand>
</feature>
<dbReference type="PATRIC" id="fig|45067.4.peg.1197"/>
<dbReference type="FunFam" id="3.40.50.10860:FF:000006">
    <property type="entry name" value="Shikimate dehydrogenase (NADP(+))"/>
    <property type="match status" value="1"/>
</dbReference>
<dbReference type="NCBIfam" id="TIGR00507">
    <property type="entry name" value="aroE"/>
    <property type="match status" value="1"/>
</dbReference>
<dbReference type="InterPro" id="IPR011342">
    <property type="entry name" value="Shikimate_DH"/>
</dbReference>
<dbReference type="GO" id="GO:0019632">
    <property type="term" value="P:shikimate metabolic process"/>
    <property type="evidence" value="ECO:0007669"/>
    <property type="project" value="InterPro"/>
</dbReference>
<evidence type="ECO:0000256" key="7">
    <source>
        <dbReference type="ARBA" id="ARBA00049442"/>
    </source>
</evidence>
<sequence length="267" mass="29020">MPNRFAVMGNPVAHSLSPYIHHRFAEQTGKKLDYEKICVDEASFETKVTDFFAEGGKGLNITLPFKQRAFAMATVNTARCLEAKAANTLWMQGGQLHADNTDGIGLLRDLAHYLDLNNKHVLLLGAGGAARGVIGPLLKAGIADLTLANRTLAKAQALQQDFEGIQCCSFTDLTQRFDLVINATSASLGEEKLALPAAILKPATYCYDLAYRSHGSTSFVRWAKEHGCNATDGLGMLVEQAAEAFFIWHGVKPETNIVLAELQQRGL</sequence>
<name>A0A0W0VRC0_9GAMM</name>
<dbReference type="InterPro" id="IPR041121">
    <property type="entry name" value="SDH_C"/>
</dbReference>
<feature type="binding site" evidence="8">
    <location>
        <position position="62"/>
    </location>
    <ligand>
        <name>shikimate</name>
        <dbReference type="ChEBI" id="CHEBI:36208"/>
    </ligand>
</feature>
<dbReference type="InterPro" id="IPR046346">
    <property type="entry name" value="Aminoacid_DH-like_N_sf"/>
</dbReference>
<dbReference type="GO" id="GO:0008652">
    <property type="term" value="P:amino acid biosynthetic process"/>
    <property type="evidence" value="ECO:0007669"/>
    <property type="project" value="UniProtKB-KW"/>
</dbReference>
<evidence type="ECO:0000259" key="11">
    <source>
        <dbReference type="Pfam" id="PF18317"/>
    </source>
</evidence>
<comment type="subunit">
    <text evidence="8">Homodimer.</text>
</comment>
<dbReference type="eggNOG" id="COG0169">
    <property type="taxonomic scope" value="Bacteria"/>
</dbReference>
<dbReference type="InterPro" id="IPR022893">
    <property type="entry name" value="Shikimate_DH_fam"/>
</dbReference>
<evidence type="ECO:0000256" key="4">
    <source>
        <dbReference type="ARBA" id="ARBA00022857"/>
    </source>
</evidence>
<dbReference type="GO" id="GO:0050661">
    <property type="term" value="F:NADP binding"/>
    <property type="evidence" value="ECO:0007669"/>
    <property type="project" value="InterPro"/>
</dbReference>
<evidence type="ECO:0000259" key="10">
    <source>
        <dbReference type="Pfam" id="PF08501"/>
    </source>
</evidence>
<feature type="domain" description="Shikimate dehydrogenase substrate binding N-terminal" evidence="10">
    <location>
        <begin position="7"/>
        <end position="89"/>
    </location>
</feature>
<dbReference type="SUPFAM" id="SSF53223">
    <property type="entry name" value="Aminoacid dehydrogenase-like, N-terminal domain"/>
    <property type="match status" value="1"/>
</dbReference>
<feature type="binding site" evidence="8">
    <location>
        <begin position="125"/>
        <end position="129"/>
    </location>
    <ligand>
        <name>NADP(+)</name>
        <dbReference type="ChEBI" id="CHEBI:58349"/>
    </ligand>
</feature>
<dbReference type="STRING" id="45067.Llan_1144"/>
<evidence type="ECO:0000256" key="6">
    <source>
        <dbReference type="ARBA" id="ARBA00023141"/>
    </source>
</evidence>
<dbReference type="InterPro" id="IPR006151">
    <property type="entry name" value="Shikm_DH/Glu-tRNA_Rdtase"/>
</dbReference>
<evidence type="ECO:0000256" key="3">
    <source>
        <dbReference type="ARBA" id="ARBA00022605"/>
    </source>
</evidence>
<dbReference type="InterPro" id="IPR036291">
    <property type="entry name" value="NAD(P)-bd_dom_sf"/>
</dbReference>
<evidence type="ECO:0000256" key="2">
    <source>
        <dbReference type="ARBA" id="ARBA00012962"/>
    </source>
</evidence>
<dbReference type="Gene3D" id="3.40.50.10860">
    <property type="entry name" value="Leucine Dehydrogenase, chain A, domain 1"/>
    <property type="match status" value="1"/>
</dbReference>
<dbReference type="EMBL" id="LNYI01000023">
    <property type="protein sequence ID" value="KTD22654.1"/>
    <property type="molecule type" value="Genomic_DNA"/>
</dbReference>
<comment type="function">
    <text evidence="8">Involved in the biosynthesis of the chorismate, which leads to the biosynthesis of aromatic amino acids. Catalyzes the reversible NADPH linked reduction of 3-dehydroshikimate (DHSA) to yield shikimate (SA).</text>
</comment>
<feature type="binding site" evidence="8">
    <location>
        <begin position="149"/>
        <end position="154"/>
    </location>
    <ligand>
        <name>NADP(+)</name>
        <dbReference type="ChEBI" id="CHEBI:58349"/>
    </ligand>
</feature>
<dbReference type="GO" id="GO:0005829">
    <property type="term" value="C:cytosol"/>
    <property type="evidence" value="ECO:0007669"/>
    <property type="project" value="TreeGrafter"/>
</dbReference>
<comment type="pathway">
    <text evidence="1 8">Metabolic intermediate biosynthesis; chorismate biosynthesis; chorismate from D-erythrose 4-phosphate and phosphoenolpyruvate: step 4/7.</text>
</comment>
<dbReference type="AlphaFoldDB" id="A0A0W0VRC0"/>
<dbReference type="HAMAP" id="MF_00222">
    <property type="entry name" value="Shikimate_DH_AroE"/>
    <property type="match status" value="1"/>
</dbReference>
<reference evidence="12 13" key="1">
    <citation type="submission" date="2015-11" db="EMBL/GenBank/DDBJ databases">
        <title>Genomic analysis of 38 Legionella species identifies large and diverse effector repertoires.</title>
        <authorList>
            <person name="Burstein D."/>
            <person name="Amaro F."/>
            <person name="Zusman T."/>
            <person name="Lifshitz Z."/>
            <person name="Cohen O."/>
            <person name="Gilbert J.A."/>
            <person name="Pupko T."/>
            <person name="Shuman H.A."/>
            <person name="Segal G."/>
        </authorList>
    </citation>
    <scope>NUCLEOTIDE SEQUENCE [LARGE SCALE GENOMIC DNA]</scope>
    <source>
        <strain evidence="12 13">ATCC 49751</strain>
    </source>
</reference>
<dbReference type="Pfam" id="PF01488">
    <property type="entry name" value="Shikimate_DH"/>
    <property type="match status" value="1"/>
</dbReference>
<dbReference type="OrthoDB" id="9776868at2"/>
<comment type="caution">
    <text evidence="8">Lacks conserved residue(s) required for the propagation of feature annotation.</text>
</comment>
<evidence type="ECO:0000256" key="5">
    <source>
        <dbReference type="ARBA" id="ARBA00023002"/>
    </source>
</evidence>
<dbReference type="EC" id="1.1.1.25" evidence="2 8"/>
<organism evidence="12 13">
    <name type="scientific">Legionella lansingensis</name>
    <dbReference type="NCBI Taxonomy" id="45067"/>
    <lineage>
        <taxon>Bacteria</taxon>
        <taxon>Pseudomonadati</taxon>
        <taxon>Pseudomonadota</taxon>
        <taxon>Gammaproteobacteria</taxon>
        <taxon>Legionellales</taxon>
        <taxon>Legionellaceae</taxon>
        <taxon>Legionella</taxon>
    </lineage>
</organism>
<dbReference type="GO" id="GO:0009423">
    <property type="term" value="P:chorismate biosynthetic process"/>
    <property type="evidence" value="ECO:0007669"/>
    <property type="project" value="UniProtKB-UniRule"/>
</dbReference>
<dbReference type="PANTHER" id="PTHR21089">
    <property type="entry name" value="SHIKIMATE DEHYDROGENASE"/>
    <property type="match status" value="1"/>
</dbReference>
<dbReference type="Proteomes" id="UP000054869">
    <property type="component" value="Unassembled WGS sequence"/>
</dbReference>
<feature type="domain" description="Quinate/shikimate 5-dehydrogenase/glutamyl-tRNA reductase" evidence="9">
    <location>
        <begin position="115"/>
        <end position="187"/>
    </location>
</feature>
<dbReference type="Gene3D" id="3.40.50.720">
    <property type="entry name" value="NAD(P)-binding Rossmann-like Domain"/>
    <property type="match status" value="1"/>
</dbReference>
<keyword evidence="3 8" id="KW-0028">Amino-acid biosynthesis</keyword>
<dbReference type="Pfam" id="PF08501">
    <property type="entry name" value="Shikimate_dh_N"/>
    <property type="match status" value="1"/>
</dbReference>
<comment type="catalytic activity">
    <reaction evidence="7 8">
        <text>shikimate + NADP(+) = 3-dehydroshikimate + NADPH + H(+)</text>
        <dbReference type="Rhea" id="RHEA:17737"/>
        <dbReference type="ChEBI" id="CHEBI:15378"/>
        <dbReference type="ChEBI" id="CHEBI:16630"/>
        <dbReference type="ChEBI" id="CHEBI:36208"/>
        <dbReference type="ChEBI" id="CHEBI:57783"/>
        <dbReference type="ChEBI" id="CHEBI:58349"/>
        <dbReference type="EC" id="1.1.1.25"/>
    </reaction>
</comment>
<comment type="similarity">
    <text evidence="8">Belongs to the shikimate dehydrogenase family.</text>
</comment>
<feature type="domain" description="SDH C-terminal" evidence="11">
    <location>
        <begin position="233"/>
        <end position="263"/>
    </location>
</feature>
<dbReference type="UniPathway" id="UPA00053">
    <property type="reaction ID" value="UER00087"/>
</dbReference>
<keyword evidence="4 8" id="KW-0521">NADP</keyword>
<feature type="binding site" evidence="8">
    <location>
        <position position="240"/>
    </location>
    <ligand>
        <name>shikimate</name>
        <dbReference type="ChEBI" id="CHEBI:36208"/>
    </ligand>
</feature>
<feature type="binding site" evidence="8">
    <location>
        <position position="102"/>
    </location>
    <ligand>
        <name>shikimate</name>
        <dbReference type="ChEBI" id="CHEBI:36208"/>
    </ligand>
</feature>
<comment type="caution">
    <text evidence="12">The sequence shown here is derived from an EMBL/GenBank/DDBJ whole genome shotgun (WGS) entry which is preliminary data.</text>
</comment>
<evidence type="ECO:0000313" key="12">
    <source>
        <dbReference type="EMBL" id="KTD22654.1"/>
    </source>
</evidence>
<dbReference type="GO" id="GO:0004764">
    <property type="term" value="F:shikimate 3-dehydrogenase (NADP+) activity"/>
    <property type="evidence" value="ECO:0007669"/>
    <property type="project" value="UniProtKB-UniRule"/>
</dbReference>
<dbReference type="PANTHER" id="PTHR21089:SF1">
    <property type="entry name" value="BIFUNCTIONAL 3-DEHYDROQUINATE DEHYDRATASE_SHIKIMATE DEHYDROGENASE, CHLOROPLASTIC"/>
    <property type="match status" value="1"/>
</dbReference>
<keyword evidence="13" id="KW-1185">Reference proteome</keyword>
<feature type="binding site" evidence="8">
    <location>
        <position position="233"/>
    </location>
    <ligand>
        <name>NADP(+)</name>
        <dbReference type="ChEBI" id="CHEBI:58349"/>
    </ligand>
</feature>
<dbReference type="GO" id="GO:0009073">
    <property type="term" value="P:aromatic amino acid family biosynthetic process"/>
    <property type="evidence" value="ECO:0007669"/>
    <property type="project" value="UniProtKB-KW"/>
</dbReference>
<keyword evidence="5 8" id="KW-0560">Oxidoreductase</keyword>
<feature type="active site" description="Proton acceptor" evidence="8">
    <location>
        <position position="66"/>
    </location>
</feature>
<dbReference type="Pfam" id="PF18317">
    <property type="entry name" value="SDH_C"/>
    <property type="match status" value="1"/>
</dbReference>
<keyword evidence="6 8" id="KW-0057">Aromatic amino acid biosynthesis</keyword>
<evidence type="ECO:0000256" key="1">
    <source>
        <dbReference type="ARBA" id="ARBA00004871"/>
    </source>
</evidence>